<protein>
    <recommendedName>
        <fullName evidence="4">Carbohydrate-binding domain-containing protein</fullName>
    </recommendedName>
</protein>
<dbReference type="AlphaFoldDB" id="A0A948RXQ0"/>
<evidence type="ECO:0000313" key="2">
    <source>
        <dbReference type="EMBL" id="MBU2691472.1"/>
    </source>
</evidence>
<comment type="caution">
    <text evidence="2">The sequence shown here is derived from an EMBL/GenBank/DDBJ whole genome shotgun (WGS) entry which is preliminary data.</text>
</comment>
<gene>
    <name evidence="2" type="ORF">KJ970_11145</name>
</gene>
<evidence type="ECO:0000313" key="3">
    <source>
        <dbReference type="Proteomes" id="UP000777784"/>
    </source>
</evidence>
<feature type="signal peptide" evidence="1">
    <location>
        <begin position="1"/>
        <end position="19"/>
    </location>
</feature>
<feature type="chain" id="PRO_5037637720" description="Carbohydrate-binding domain-containing protein" evidence="1">
    <location>
        <begin position="20"/>
        <end position="223"/>
    </location>
</feature>
<accession>A0A948RXQ0</accession>
<evidence type="ECO:0008006" key="4">
    <source>
        <dbReference type="Google" id="ProtNLM"/>
    </source>
</evidence>
<name>A0A948RXQ0_UNCEI</name>
<dbReference type="EMBL" id="JAHJDP010000065">
    <property type="protein sequence ID" value="MBU2691472.1"/>
    <property type="molecule type" value="Genomic_DNA"/>
</dbReference>
<dbReference type="Proteomes" id="UP000777784">
    <property type="component" value="Unassembled WGS sequence"/>
</dbReference>
<reference evidence="2" key="1">
    <citation type="submission" date="2021-05" db="EMBL/GenBank/DDBJ databases">
        <title>Energy efficiency and biological interactions define the core microbiome of deep oligotrophic groundwater.</title>
        <authorList>
            <person name="Mehrshad M."/>
            <person name="Lopez-Fernandez M."/>
            <person name="Bell E."/>
            <person name="Bernier-Latmani R."/>
            <person name="Bertilsson S."/>
            <person name="Dopson M."/>
        </authorList>
    </citation>
    <scope>NUCLEOTIDE SEQUENCE</scope>
    <source>
        <strain evidence="2">Modern_marine.mb.64</strain>
    </source>
</reference>
<sequence>MKFPWIVSILVATISFGLAAVGIATAQDEICPETPLWTHHDGSFEYGYSWQWTMTPPDLGSFAERFTGAGTVCGIQFYLTTTGFAAPDISLFVWASDSGSPGNVLSVLQGLHVSAPPFWPTCWGYDIEIYARVPNEFFVGIWPHSGDDIMSLASDLDSSPEDSWTKVPAGHQWAEGWHQLSEVWPDDAGALSIGVYKMPANSGLPNPTNASKLTWGSIKGLYK</sequence>
<keyword evidence="1" id="KW-0732">Signal</keyword>
<proteinExistence type="predicted"/>
<evidence type="ECO:0000256" key="1">
    <source>
        <dbReference type="SAM" id="SignalP"/>
    </source>
</evidence>
<organism evidence="2 3">
    <name type="scientific">Eiseniibacteriota bacterium</name>
    <dbReference type="NCBI Taxonomy" id="2212470"/>
    <lineage>
        <taxon>Bacteria</taxon>
        <taxon>Candidatus Eiseniibacteriota</taxon>
    </lineage>
</organism>